<proteinExistence type="predicted"/>
<protein>
    <submittedName>
        <fullName evidence="2">Uncharacterized protein</fullName>
    </submittedName>
</protein>
<reference evidence="3" key="1">
    <citation type="journal article" date="2015" name="PLoS Genet.">
        <title>Genome Sequence and Transcriptome Analyses of Chrysochromulina tobin: Metabolic Tools for Enhanced Algal Fitness in the Prominent Order Prymnesiales (Haptophyceae).</title>
        <authorList>
            <person name="Hovde B.T."/>
            <person name="Deodato C.R."/>
            <person name="Hunsperger H.M."/>
            <person name="Ryken S.A."/>
            <person name="Yost W."/>
            <person name="Jha R.K."/>
            <person name="Patterson J."/>
            <person name="Monnat R.J. Jr."/>
            <person name="Barlow S.B."/>
            <person name="Starkenburg S.R."/>
            <person name="Cattolico R.A."/>
        </authorList>
    </citation>
    <scope>NUCLEOTIDE SEQUENCE</scope>
    <source>
        <strain evidence="3">CCMP291</strain>
    </source>
</reference>
<dbReference type="Proteomes" id="UP000037460">
    <property type="component" value="Unassembled WGS sequence"/>
</dbReference>
<evidence type="ECO:0000313" key="2">
    <source>
        <dbReference type="EMBL" id="KOO45994.1"/>
    </source>
</evidence>
<accession>A0A0M0L4P1</accession>
<evidence type="ECO:0000256" key="1">
    <source>
        <dbReference type="SAM" id="MobiDB-lite"/>
    </source>
</evidence>
<name>A0A0M0L4P1_9EUKA</name>
<dbReference type="AlphaFoldDB" id="A0A0M0L4P1"/>
<sequence>MPSEDEEVQELKQMFSSPTKSKKHRSPARKPAWDSTPLRSRPSALVGLRPVTREPWAIDEDVYNRKFEMRDVGVPDRYLDKTARVKENNSKYVDYLCRFDQKYSEMNGGYNRFDGNPFT</sequence>
<comment type="caution">
    <text evidence="2">The sequence shown here is derived from an EMBL/GenBank/DDBJ whole genome shotgun (WGS) entry which is preliminary data.</text>
</comment>
<dbReference type="EMBL" id="JWZX01000558">
    <property type="protein sequence ID" value="KOO45994.1"/>
    <property type="molecule type" value="Genomic_DNA"/>
</dbReference>
<gene>
    <name evidence="2" type="ORF">Ctob_013595</name>
</gene>
<keyword evidence="3" id="KW-1185">Reference proteome</keyword>
<organism evidence="2 3">
    <name type="scientific">Chrysochromulina tobinii</name>
    <dbReference type="NCBI Taxonomy" id="1460289"/>
    <lineage>
        <taxon>Eukaryota</taxon>
        <taxon>Haptista</taxon>
        <taxon>Haptophyta</taxon>
        <taxon>Prymnesiophyceae</taxon>
        <taxon>Prymnesiales</taxon>
        <taxon>Chrysochromulinaceae</taxon>
        <taxon>Chrysochromulina</taxon>
    </lineage>
</organism>
<evidence type="ECO:0000313" key="3">
    <source>
        <dbReference type="Proteomes" id="UP000037460"/>
    </source>
</evidence>
<feature type="region of interest" description="Disordered" evidence="1">
    <location>
        <begin position="1"/>
        <end position="41"/>
    </location>
</feature>